<feature type="region of interest" description="Disordered" evidence="2">
    <location>
        <begin position="318"/>
        <end position="364"/>
    </location>
</feature>
<name>A0ABQ5FN49_9ASTR</name>
<protein>
    <recommendedName>
        <fullName evidence="3">Transposase (putative) gypsy type domain-containing protein</fullName>
    </recommendedName>
</protein>
<feature type="domain" description="Transposase (putative) gypsy type" evidence="3">
    <location>
        <begin position="81"/>
        <end position="143"/>
    </location>
</feature>
<sequence>MSLEESDDLGILNTRPVDPVLEASALAKFDMHLYTSSLTEINVKWLTKCYGIPVDLRPRVVPEGMTMNALPNDAIGLYADHFQQGGLRVPFSSFFLKVVEHFCVHISQLVLLGINRVTFFELYCRALDIIPTVHLFRVFYKLCKQGNWFLFQNRVGKNRKPCLKDAPTSLKKWKDKFFLVDRRAAPIAMACRHHDSSVAEPFPKPTEYNASDVTKLREVVISLRKPPPSLLYVAGLSNVWKHASRVFSLKDSKGKVVTMAKFLRFPNFKGCKIVGGDLLPPGSARVTHLSSLTERLEDLPPKTGDMVTAEIPCRKVLDDKEKKKRKSEKKAATNAPAANIQAERVARNKDAGKEGAPDEEYVSPNVSAGRMGVLRNQTDEHITPPPVFNAGGFVRGREGVQENLYVAFIREGHCDNEGPLLETVERPKRTKVVSKAETSEYYDMMSNLFTPADNEFFNEGVRNESAVKRSWKMLCQSAQQQDNALLCFEALMEEHTDLVYAHESSKDVKAHYKECKKELAQIQSAYDEKSSSHEQLSKNYEGALTREKSLQDRVKELEDEKKESEHLNSDQADRIKQLEEALKQFEADAHQLRLEREKFNVEAGNGEMVFSLAVGKGFIDGISIGLKDPDIQVILKATPNVDPASTDIFMDTYEQLFDQRYPYVDKVARMYLLDPSGLQNFMPDETGPTPGGGPRDTPTAS</sequence>
<feature type="compositionally biased region" description="Low complexity" evidence="2">
    <location>
        <begin position="332"/>
        <end position="342"/>
    </location>
</feature>
<dbReference type="Gene3D" id="1.20.5.300">
    <property type="match status" value="1"/>
</dbReference>
<evidence type="ECO:0000313" key="4">
    <source>
        <dbReference type="EMBL" id="GJT64399.1"/>
    </source>
</evidence>
<feature type="region of interest" description="Disordered" evidence="2">
    <location>
        <begin position="679"/>
        <end position="701"/>
    </location>
</feature>
<keyword evidence="1" id="KW-0175">Coiled coil</keyword>
<dbReference type="InterPro" id="IPR007321">
    <property type="entry name" value="Transposase_28"/>
</dbReference>
<dbReference type="Pfam" id="PF04195">
    <property type="entry name" value="Transposase_28"/>
    <property type="match status" value="1"/>
</dbReference>
<keyword evidence="5" id="KW-1185">Reference proteome</keyword>
<gene>
    <name evidence="4" type="ORF">Tco_1015879</name>
</gene>
<evidence type="ECO:0000256" key="1">
    <source>
        <dbReference type="SAM" id="Coils"/>
    </source>
</evidence>
<accession>A0ABQ5FN49</accession>
<dbReference type="Proteomes" id="UP001151760">
    <property type="component" value="Unassembled WGS sequence"/>
</dbReference>
<comment type="caution">
    <text evidence="4">The sequence shown here is derived from an EMBL/GenBank/DDBJ whole genome shotgun (WGS) entry which is preliminary data.</text>
</comment>
<feature type="coiled-coil region" evidence="1">
    <location>
        <begin position="540"/>
        <end position="602"/>
    </location>
</feature>
<reference evidence="4" key="2">
    <citation type="submission" date="2022-01" db="EMBL/GenBank/DDBJ databases">
        <authorList>
            <person name="Yamashiro T."/>
            <person name="Shiraishi A."/>
            <person name="Satake H."/>
            <person name="Nakayama K."/>
        </authorList>
    </citation>
    <scope>NUCLEOTIDE SEQUENCE</scope>
</reference>
<evidence type="ECO:0000313" key="5">
    <source>
        <dbReference type="Proteomes" id="UP001151760"/>
    </source>
</evidence>
<organism evidence="4 5">
    <name type="scientific">Tanacetum coccineum</name>
    <dbReference type="NCBI Taxonomy" id="301880"/>
    <lineage>
        <taxon>Eukaryota</taxon>
        <taxon>Viridiplantae</taxon>
        <taxon>Streptophyta</taxon>
        <taxon>Embryophyta</taxon>
        <taxon>Tracheophyta</taxon>
        <taxon>Spermatophyta</taxon>
        <taxon>Magnoliopsida</taxon>
        <taxon>eudicotyledons</taxon>
        <taxon>Gunneridae</taxon>
        <taxon>Pentapetalae</taxon>
        <taxon>asterids</taxon>
        <taxon>campanulids</taxon>
        <taxon>Asterales</taxon>
        <taxon>Asteraceae</taxon>
        <taxon>Asteroideae</taxon>
        <taxon>Anthemideae</taxon>
        <taxon>Anthemidinae</taxon>
        <taxon>Tanacetum</taxon>
    </lineage>
</organism>
<evidence type="ECO:0000259" key="3">
    <source>
        <dbReference type="Pfam" id="PF04195"/>
    </source>
</evidence>
<proteinExistence type="predicted"/>
<dbReference type="PANTHER" id="PTHR31099">
    <property type="entry name" value="OS06G0165300 PROTEIN"/>
    <property type="match status" value="1"/>
</dbReference>
<evidence type="ECO:0000256" key="2">
    <source>
        <dbReference type="SAM" id="MobiDB-lite"/>
    </source>
</evidence>
<reference evidence="4" key="1">
    <citation type="journal article" date="2022" name="Int. J. Mol. Sci.">
        <title>Draft Genome of Tanacetum Coccineum: Genomic Comparison of Closely Related Tanacetum-Family Plants.</title>
        <authorList>
            <person name="Yamashiro T."/>
            <person name="Shiraishi A."/>
            <person name="Nakayama K."/>
            <person name="Satake H."/>
        </authorList>
    </citation>
    <scope>NUCLEOTIDE SEQUENCE</scope>
</reference>
<feature type="compositionally biased region" description="Basic and acidic residues" evidence="2">
    <location>
        <begin position="344"/>
        <end position="356"/>
    </location>
</feature>
<dbReference type="EMBL" id="BQNB010017540">
    <property type="protein sequence ID" value="GJT64399.1"/>
    <property type="molecule type" value="Genomic_DNA"/>
</dbReference>
<dbReference type="PANTHER" id="PTHR31099:SF41">
    <property type="entry name" value="TRANSPOSASE (PUTATIVE), GYPSY TYPE-RELATED"/>
    <property type="match status" value="1"/>
</dbReference>